<dbReference type="NCBIfam" id="TIGR01891">
    <property type="entry name" value="amidohydrolases"/>
    <property type="match status" value="1"/>
</dbReference>
<sequence length="428" mass="45662">MNLSPDLIDATVRCRRDLHRYPELSWTEYRTTAKVAATLDALGYQLHFGEDYLDLPSVMGRNIDVAVEKQRAAEQGADFAWLERMGDYSGLAATMSMARPGPVIALRFDIDALPVTESRFSAHVPYCGGFASEIEGKMHACGHDGHTAIGLSVARWVAENRERLTGEIRMIFQPGEEGCCGGKAVAKGPIITGVDYFLAMHLGINVPSGAVVVNPTGFLATTKFDMTFSGHPAHAGIEPNAGANALACASTAISQMLAIPSHRDGMTRINIGSLVSEGGRNVIPASAHLCGETRGETQALDAYMMEAVRRISQAAGAMHGLKVELTVQGEAPDCANSPELVARLRQQAEQLPGINDIVEQRPFGASEDATWMVRAVQAQGGQGVYFIMGSDLPEGHHKSGFDIDEAVLGSAVALMAAMVESLVTHSSN</sequence>
<reference evidence="4" key="1">
    <citation type="journal article" date="2019" name="Int. J. Syst. Evol. Microbiol.">
        <title>The Global Catalogue of Microorganisms (GCM) 10K type strain sequencing project: providing services to taxonomists for standard genome sequencing and annotation.</title>
        <authorList>
            <consortium name="The Broad Institute Genomics Platform"/>
            <consortium name="The Broad Institute Genome Sequencing Center for Infectious Disease"/>
            <person name="Wu L."/>
            <person name="Ma J."/>
        </authorList>
    </citation>
    <scope>NUCLEOTIDE SEQUENCE [LARGE SCALE GENOMIC DNA]</scope>
    <source>
        <strain evidence="4">JCM 17805</strain>
    </source>
</reference>
<dbReference type="InterPro" id="IPR011650">
    <property type="entry name" value="Peptidase_M20_dimer"/>
</dbReference>
<dbReference type="Pfam" id="PF01546">
    <property type="entry name" value="Peptidase_M20"/>
    <property type="match status" value="1"/>
</dbReference>
<proteinExistence type="predicted"/>
<dbReference type="InterPro" id="IPR052030">
    <property type="entry name" value="Peptidase_M20/M20A_hydrolases"/>
</dbReference>
<keyword evidence="1" id="KW-0378">Hydrolase</keyword>
<dbReference type="Gene3D" id="3.40.630.10">
    <property type="entry name" value="Zn peptidases"/>
    <property type="match status" value="2"/>
</dbReference>
<name>A0ABP8UZY3_9GAMM</name>
<evidence type="ECO:0000313" key="3">
    <source>
        <dbReference type="EMBL" id="GAA4649518.1"/>
    </source>
</evidence>
<dbReference type="Pfam" id="PF07687">
    <property type="entry name" value="M20_dimer"/>
    <property type="match status" value="1"/>
</dbReference>
<dbReference type="SUPFAM" id="SSF55031">
    <property type="entry name" value="Bacterial exopeptidase dimerisation domain"/>
    <property type="match status" value="1"/>
</dbReference>
<gene>
    <name evidence="3" type="ORF">GCM10023116_17920</name>
</gene>
<dbReference type="EMBL" id="BAABFL010000135">
    <property type="protein sequence ID" value="GAA4649518.1"/>
    <property type="molecule type" value="Genomic_DNA"/>
</dbReference>
<organism evidence="3 4">
    <name type="scientific">Kistimonas scapharcae</name>
    <dbReference type="NCBI Taxonomy" id="1036133"/>
    <lineage>
        <taxon>Bacteria</taxon>
        <taxon>Pseudomonadati</taxon>
        <taxon>Pseudomonadota</taxon>
        <taxon>Gammaproteobacteria</taxon>
        <taxon>Oceanospirillales</taxon>
        <taxon>Endozoicomonadaceae</taxon>
        <taxon>Kistimonas</taxon>
    </lineage>
</organism>
<dbReference type="RefSeq" id="WP_345195389.1">
    <property type="nucleotide sequence ID" value="NZ_BAABFL010000135.1"/>
</dbReference>
<evidence type="ECO:0000256" key="1">
    <source>
        <dbReference type="ARBA" id="ARBA00022801"/>
    </source>
</evidence>
<dbReference type="InterPro" id="IPR017439">
    <property type="entry name" value="Amidohydrolase"/>
</dbReference>
<dbReference type="PIRSF" id="PIRSF005962">
    <property type="entry name" value="Pept_M20D_amidohydro"/>
    <property type="match status" value="1"/>
</dbReference>
<accession>A0ABP8UZY3</accession>
<evidence type="ECO:0000259" key="2">
    <source>
        <dbReference type="Pfam" id="PF07687"/>
    </source>
</evidence>
<evidence type="ECO:0000313" key="4">
    <source>
        <dbReference type="Proteomes" id="UP001500604"/>
    </source>
</evidence>
<dbReference type="PANTHER" id="PTHR30575">
    <property type="entry name" value="PEPTIDASE M20"/>
    <property type="match status" value="1"/>
</dbReference>
<dbReference type="PANTHER" id="PTHR30575:SF3">
    <property type="entry name" value="PEPTIDASE M20 DIMERISATION DOMAIN-CONTAINING PROTEIN"/>
    <property type="match status" value="1"/>
</dbReference>
<dbReference type="InterPro" id="IPR002933">
    <property type="entry name" value="Peptidase_M20"/>
</dbReference>
<dbReference type="Proteomes" id="UP001500604">
    <property type="component" value="Unassembled WGS sequence"/>
</dbReference>
<dbReference type="SUPFAM" id="SSF53187">
    <property type="entry name" value="Zn-dependent exopeptidases"/>
    <property type="match status" value="1"/>
</dbReference>
<comment type="caution">
    <text evidence="3">The sequence shown here is derived from an EMBL/GenBank/DDBJ whole genome shotgun (WGS) entry which is preliminary data.</text>
</comment>
<protein>
    <submittedName>
        <fullName evidence="3">M20 family metallo-hydrolase</fullName>
    </submittedName>
</protein>
<feature type="domain" description="Peptidase M20 dimerisation" evidence="2">
    <location>
        <begin position="224"/>
        <end position="313"/>
    </location>
</feature>
<dbReference type="InterPro" id="IPR036264">
    <property type="entry name" value="Bact_exopeptidase_dim_dom"/>
</dbReference>
<keyword evidence="4" id="KW-1185">Reference proteome</keyword>